<dbReference type="Proteomes" id="UP001165064">
    <property type="component" value="Unassembled WGS sequence"/>
</dbReference>
<protein>
    <submittedName>
        <fullName evidence="1">Unnamed protein product</fullName>
    </submittedName>
</protein>
<organism evidence="1 2">
    <name type="scientific">Ambrosiozyma monospora</name>
    <name type="common">Yeast</name>
    <name type="synonym">Endomycopsis monosporus</name>
    <dbReference type="NCBI Taxonomy" id="43982"/>
    <lineage>
        <taxon>Eukaryota</taxon>
        <taxon>Fungi</taxon>
        <taxon>Dikarya</taxon>
        <taxon>Ascomycota</taxon>
        <taxon>Saccharomycotina</taxon>
        <taxon>Pichiomycetes</taxon>
        <taxon>Pichiales</taxon>
        <taxon>Pichiaceae</taxon>
        <taxon>Ambrosiozyma</taxon>
    </lineage>
</organism>
<sequence>MKPPIINKNHFIDVDDVTVEDLKNEGSDANAKDGKVSVVKVPIFRKTPNLRERQMGPAEGMYMKDAKVKYGEKNFKNQGETKEHMLQRVYAEWETILKDSVSKNQKNVLLCTHGGVVGNLSNYLVSDVGYKLGNGLTVDDLKFPFSTSLSIVDVSKEDLKDGCIVMFGSTSHLGAERLRVAADGTAYSC</sequence>
<gene>
    <name evidence="1" type="ORF">Amon02_001267700</name>
</gene>
<evidence type="ECO:0000313" key="1">
    <source>
        <dbReference type="EMBL" id="GMF06396.1"/>
    </source>
</evidence>
<comment type="caution">
    <text evidence="1">The sequence shown here is derived from an EMBL/GenBank/DDBJ whole genome shotgun (WGS) entry which is preliminary data.</text>
</comment>
<reference evidence="1" key="1">
    <citation type="submission" date="2023-04" db="EMBL/GenBank/DDBJ databases">
        <title>Ambrosiozyma monospora NBRC 10751.</title>
        <authorList>
            <person name="Ichikawa N."/>
            <person name="Sato H."/>
            <person name="Tonouchi N."/>
        </authorList>
    </citation>
    <scope>NUCLEOTIDE SEQUENCE</scope>
    <source>
        <strain evidence="1">NBRC 10751</strain>
    </source>
</reference>
<name>A0ACB5UBL9_AMBMO</name>
<keyword evidence="2" id="KW-1185">Reference proteome</keyword>
<accession>A0ACB5UBL9</accession>
<evidence type="ECO:0000313" key="2">
    <source>
        <dbReference type="Proteomes" id="UP001165064"/>
    </source>
</evidence>
<dbReference type="EMBL" id="BSXS01015123">
    <property type="protein sequence ID" value="GMF06396.1"/>
    <property type="molecule type" value="Genomic_DNA"/>
</dbReference>
<proteinExistence type="predicted"/>